<dbReference type="HOGENOM" id="CLU_3069043_0_0_1"/>
<evidence type="ECO:0000313" key="2">
    <source>
        <dbReference type="Proteomes" id="UP000054477"/>
    </source>
</evidence>
<name>A0A0C9WIZ7_9AGAR</name>
<dbReference type="Proteomes" id="UP000054477">
    <property type="component" value="Unassembled WGS sequence"/>
</dbReference>
<proteinExistence type="predicted"/>
<reference evidence="1 2" key="1">
    <citation type="submission" date="2014-04" db="EMBL/GenBank/DDBJ databases">
        <authorList>
            <consortium name="DOE Joint Genome Institute"/>
            <person name="Kuo A."/>
            <person name="Kohler A."/>
            <person name="Nagy L.G."/>
            <person name="Floudas D."/>
            <person name="Copeland A."/>
            <person name="Barry K.W."/>
            <person name="Cichocki N."/>
            <person name="Veneault-Fourrey C."/>
            <person name="LaButti K."/>
            <person name="Lindquist E.A."/>
            <person name="Lipzen A."/>
            <person name="Lundell T."/>
            <person name="Morin E."/>
            <person name="Murat C."/>
            <person name="Sun H."/>
            <person name="Tunlid A."/>
            <person name="Henrissat B."/>
            <person name="Grigoriev I.V."/>
            <person name="Hibbett D.S."/>
            <person name="Martin F."/>
            <person name="Nordberg H.P."/>
            <person name="Cantor M.N."/>
            <person name="Hua S.X."/>
        </authorList>
    </citation>
    <scope>NUCLEOTIDE SEQUENCE [LARGE SCALE GENOMIC DNA]</scope>
    <source>
        <strain evidence="1 2">LaAM-08-1</strain>
    </source>
</reference>
<accession>A0A0C9WIZ7</accession>
<sequence length="53" mass="5903">MQGTHNGPSYSSLSLSMDRSTFSSQAPAAMTGIRLSKLSRCLLHLDWASYKRR</sequence>
<dbReference type="EMBL" id="KN838822">
    <property type="protein sequence ID" value="KIJ93814.1"/>
    <property type="molecule type" value="Genomic_DNA"/>
</dbReference>
<organism evidence="1 2">
    <name type="scientific">Laccaria amethystina LaAM-08-1</name>
    <dbReference type="NCBI Taxonomy" id="1095629"/>
    <lineage>
        <taxon>Eukaryota</taxon>
        <taxon>Fungi</taxon>
        <taxon>Dikarya</taxon>
        <taxon>Basidiomycota</taxon>
        <taxon>Agaricomycotina</taxon>
        <taxon>Agaricomycetes</taxon>
        <taxon>Agaricomycetidae</taxon>
        <taxon>Agaricales</taxon>
        <taxon>Agaricineae</taxon>
        <taxon>Hydnangiaceae</taxon>
        <taxon>Laccaria</taxon>
    </lineage>
</organism>
<dbReference type="AlphaFoldDB" id="A0A0C9WIZ7"/>
<gene>
    <name evidence="1" type="ORF">K443DRAFT_684201</name>
</gene>
<reference evidence="2" key="2">
    <citation type="submission" date="2015-01" db="EMBL/GenBank/DDBJ databases">
        <title>Evolutionary Origins and Diversification of the Mycorrhizal Mutualists.</title>
        <authorList>
            <consortium name="DOE Joint Genome Institute"/>
            <consortium name="Mycorrhizal Genomics Consortium"/>
            <person name="Kohler A."/>
            <person name="Kuo A."/>
            <person name="Nagy L.G."/>
            <person name="Floudas D."/>
            <person name="Copeland A."/>
            <person name="Barry K.W."/>
            <person name="Cichocki N."/>
            <person name="Veneault-Fourrey C."/>
            <person name="LaButti K."/>
            <person name="Lindquist E.A."/>
            <person name="Lipzen A."/>
            <person name="Lundell T."/>
            <person name="Morin E."/>
            <person name="Murat C."/>
            <person name="Riley R."/>
            <person name="Ohm R."/>
            <person name="Sun H."/>
            <person name="Tunlid A."/>
            <person name="Henrissat B."/>
            <person name="Grigoriev I.V."/>
            <person name="Hibbett D.S."/>
            <person name="Martin F."/>
        </authorList>
    </citation>
    <scope>NUCLEOTIDE SEQUENCE [LARGE SCALE GENOMIC DNA]</scope>
    <source>
        <strain evidence="2">LaAM-08-1</strain>
    </source>
</reference>
<protein>
    <submittedName>
        <fullName evidence="1">Uncharacterized protein</fullName>
    </submittedName>
</protein>
<keyword evidence="2" id="KW-1185">Reference proteome</keyword>
<evidence type="ECO:0000313" key="1">
    <source>
        <dbReference type="EMBL" id="KIJ93814.1"/>
    </source>
</evidence>